<dbReference type="AlphaFoldDB" id="A0A8H4W0F8"/>
<evidence type="ECO:0000256" key="1">
    <source>
        <dbReference type="SAM" id="MobiDB-lite"/>
    </source>
</evidence>
<protein>
    <submittedName>
        <fullName evidence="2">Uncharacterized protein</fullName>
    </submittedName>
</protein>
<dbReference type="Proteomes" id="UP000566819">
    <property type="component" value="Unassembled WGS sequence"/>
</dbReference>
<comment type="caution">
    <text evidence="2">The sequence shown here is derived from an EMBL/GenBank/DDBJ whole genome shotgun (WGS) entry which is preliminary data.</text>
</comment>
<organism evidence="2 3">
    <name type="scientific">Cudoniella acicularis</name>
    <dbReference type="NCBI Taxonomy" id="354080"/>
    <lineage>
        <taxon>Eukaryota</taxon>
        <taxon>Fungi</taxon>
        <taxon>Dikarya</taxon>
        <taxon>Ascomycota</taxon>
        <taxon>Pezizomycotina</taxon>
        <taxon>Leotiomycetes</taxon>
        <taxon>Helotiales</taxon>
        <taxon>Tricladiaceae</taxon>
        <taxon>Cudoniella</taxon>
    </lineage>
</organism>
<feature type="compositionally biased region" description="Basic and acidic residues" evidence="1">
    <location>
        <begin position="68"/>
        <end position="103"/>
    </location>
</feature>
<proteinExistence type="predicted"/>
<evidence type="ECO:0000313" key="2">
    <source>
        <dbReference type="EMBL" id="KAF4629052.1"/>
    </source>
</evidence>
<dbReference type="EMBL" id="JAAMPI010000726">
    <property type="protein sequence ID" value="KAF4629052.1"/>
    <property type="molecule type" value="Genomic_DNA"/>
</dbReference>
<gene>
    <name evidence="2" type="ORF">G7Y89_g9096</name>
</gene>
<feature type="compositionally biased region" description="Basic and acidic residues" evidence="1">
    <location>
        <begin position="49"/>
        <end position="60"/>
    </location>
</feature>
<reference evidence="2 3" key="1">
    <citation type="submission" date="2020-03" db="EMBL/GenBank/DDBJ databases">
        <title>Draft Genome Sequence of Cudoniella acicularis.</title>
        <authorList>
            <person name="Buettner E."/>
            <person name="Kellner H."/>
        </authorList>
    </citation>
    <scope>NUCLEOTIDE SEQUENCE [LARGE SCALE GENOMIC DNA]</scope>
    <source>
        <strain evidence="2 3">DSM 108380</strain>
    </source>
</reference>
<evidence type="ECO:0000313" key="3">
    <source>
        <dbReference type="Proteomes" id="UP000566819"/>
    </source>
</evidence>
<sequence>MAELDVFMKDYTELMKDVLQEMAYKRKLTSKLQSKDELVYHHLDQDRFKRATPVKKREPLDGNSDPAGLERTKRDYDFEKLQRKQLNKMKDGAARRKLRESLRPSDGPGKIWEGRKKLQEELARVTERNHNALLRIKEAE</sequence>
<feature type="region of interest" description="Disordered" evidence="1">
    <location>
        <begin position="49"/>
        <end position="114"/>
    </location>
</feature>
<accession>A0A8H4W0F8</accession>
<name>A0A8H4W0F8_9HELO</name>
<keyword evidence="3" id="KW-1185">Reference proteome</keyword>